<dbReference type="EMBL" id="WUAV01000005">
    <property type="protein sequence ID" value="KAF1752514.1"/>
    <property type="molecule type" value="Genomic_DNA"/>
</dbReference>
<keyword evidence="1" id="KW-0472">Membrane</keyword>
<feature type="transmembrane region" description="Helical" evidence="1">
    <location>
        <begin position="127"/>
        <end position="149"/>
    </location>
</feature>
<dbReference type="PANTHER" id="PTHR45907:SF8">
    <property type="entry name" value="SERPENTINE RECEPTOR, CLASS J"/>
    <property type="match status" value="1"/>
</dbReference>
<dbReference type="AlphaFoldDB" id="A0A6A5GCR8"/>
<comment type="caution">
    <text evidence="2">The sequence shown here is derived from an EMBL/GenBank/DDBJ whole genome shotgun (WGS) entry which is preliminary data.</text>
</comment>
<dbReference type="RefSeq" id="XP_003115552.2">
    <property type="nucleotide sequence ID" value="XM_003115504.2"/>
</dbReference>
<organism evidence="2 3">
    <name type="scientific">Caenorhabditis remanei</name>
    <name type="common">Caenorhabditis vulgaris</name>
    <dbReference type="NCBI Taxonomy" id="31234"/>
    <lineage>
        <taxon>Eukaryota</taxon>
        <taxon>Metazoa</taxon>
        <taxon>Ecdysozoa</taxon>
        <taxon>Nematoda</taxon>
        <taxon>Chromadorea</taxon>
        <taxon>Rhabditida</taxon>
        <taxon>Rhabditina</taxon>
        <taxon>Rhabditomorpha</taxon>
        <taxon>Rhabditoidea</taxon>
        <taxon>Rhabditidae</taxon>
        <taxon>Peloderinae</taxon>
        <taxon>Caenorhabditis</taxon>
    </lineage>
</organism>
<feature type="transmembrane region" description="Helical" evidence="1">
    <location>
        <begin position="12"/>
        <end position="30"/>
    </location>
</feature>
<dbReference type="GeneID" id="9838856"/>
<proteinExistence type="predicted"/>
<protein>
    <recommendedName>
        <fullName evidence="4">Serpentine Receptor, class J</fullName>
    </recommendedName>
</protein>
<feature type="transmembrane region" description="Helical" evidence="1">
    <location>
        <begin position="198"/>
        <end position="223"/>
    </location>
</feature>
<keyword evidence="1" id="KW-0812">Transmembrane</keyword>
<dbReference type="InterPro" id="IPR019423">
    <property type="entry name" value="7TM_GPCR_serpentine_rcpt_Srj"/>
</dbReference>
<dbReference type="Pfam" id="PF10319">
    <property type="entry name" value="7TM_GPCR_Srj"/>
    <property type="match status" value="1"/>
</dbReference>
<evidence type="ECO:0000256" key="1">
    <source>
        <dbReference type="SAM" id="Phobius"/>
    </source>
</evidence>
<dbReference type="PANTHER" id="PTHR45907">
    <property type="entry name" value="SERPENTINE RECEPTOR, CLASS J"/>
    <property type="match status" value="1"/>
</dbReference>
<accession>A0A6A5GCR8</accession>
<evidence type="ECO:0008006" key="4">
    <source>
        <dbReference type="Google" id="ProtNLM"/>
    </source>
</evidence>
<dbReference type="KEGG" id="crq:GCK72_019069"/>
<evidence type="ECO:0000313" key="2">
    <source>
        <dbReference type="EMBL" id="KAF1752514.1"/>
    </source>
</evidence>
<evidence type="ECO:0000313" key="3">
    <source>
        <dbReference type="Proteomes" id="UP000483820"/>
    </source>
</evidence>
<reference evidence="2 3" key="1">
    <citation type="submission" date="2019-12" db="EMBL/GenBank/DDBJ databases">
        <title>Chromosome-level assembly of the Caenorhabditis remanei genome.</title>
        <authorList>
            <person name="Teterina A.A."/>
            <person name="Willis J.H."/>
            <person name="Phillips P.C."/>
        </authorList>
    </citation>
    <scope>NUCLEOTIDE SEQUENCE [LARGE SCALE GENOMIC DNA]</scope>
    <source>
        <strain evidence="2 3">PX506</strain>
        <tissue evidence="2">Whole organism</tissue>
    </source>
</reference>
<dbReference type="Proteomes" id="UP000483820">
    <property type="component" value="Chromosome V"/>
</dbReference>
<gene>
    <name evidence="2" type="ORF">GCK72_019069</name>
</gene>
<name>A0A6A5GCR8_CAERE</name>
<keyword evidence="1" id="KW-1133">Transmembrane helix</keyword>
<feature type="transmembrane region" description="Helical" evidence="1">
    <location>
        <begin position="92"/>
        <end position="115"/>
    </location>
</feature>
<feature type="transmembrane region" description="Helical" evidence="1">
    <location>
        <begin position="244"/>
        <end position="267"/>
    </location>
</feature>
<dbReference type="SUPFAM" id="SSF81321">
    <property type="entry name" value="Family A G protein-coupled receptor-like"/>
    <property type="match status" value="1"/>
</dbReference>
<dbReference type="CTD" id="9838856"/>
<feature type="transmembrane region" description="Helical" evidence="1">
    <location>
        <begin position="42"/>
        <end position="72"/>
    </location>
</feature>
<feature type="transmembrane region" description="Helical" evidence="1">
    <location>
        <begin position="279"/>
        <end position="306"/>
    </location>
</feature>
<sequence>MFVNWVHYTIPKISFVLSLFSNPLFIYLICSNKKVLFGNYRYLLVFFAIFNLFASVADLLIPVSVYCYRYAFVTYVTDGPFSVRSAYGEVPLSYRCAFIAGTYGILNVHFVFRYLTLKRNNIINEYFMPYGLVLSVIYVIVHMIIWSLIDYFCLHSAPEMRNYIRAPFKELYNESIDDINFVAGLFSETSPEIVQRSWAGILLLTLIASYSMTLYFVLGYKIITGLNIESITMSKQTTQMQKQLFKALTIQTIIPICVSFMPCSLSFYGAALRIDFVNWVYWISAIAVSMFPFLDPMAIIFLLPALRRRLVNPLNKDRNSVSAITHQYSETPVGI</sequence>